<geneLocation type="plasmid" evidence="11">
    <name>unnamed</name>
</geneLocation>
<comment type="catalytic activity">
    <reaction evidence="6 8">
        <text>dCMP + ATP = dCDP + ADP</text>
        <dbReference type="Rhea" id="RHEA:25094"/>
        <dbReference type="ChEBI" id="CHEBI:30616"/>
        <dbReference type="ChEBI" id="CHEBI:57566"/>
        <dbReference type="ChEBI" id="CHEBI:58593"/>
        <dbReference type="ChEBI" id="CHEBI:456216"/>
        <dbReference type="EC" id="2.7.4.25"/>
    </reaction>
</comment>
<dbReference type="EMBL" id="CP005830">
    <property type="protein sequence ID" value="AHH08902.1"/>
    <property type="molecule type" value="Genomic_DNA"/>
</dbReference>
<keyword evidence="11" id="KW-0614">Plasmid</keyword>
<dbReference type="GO" id="GO:0005737">
    <property type="term" value="C:cytoplasm"/>
    <property type="evidence" value="ECO:0007669"/>
    <property type="project" value="UniProtKB-SubCell"/>
</dbReference>
<feature type="domain" description="Cytidylate kinase" evidence="9">
    <location>
        <begin position="5"/>
        <end position="215"/>
    </location>
</feature>
<dbReference type="CDD" id="cd02020">
    <property type="entry name" value="CMPK"/>
    <property type="match status" value="1"/>
</dbReference>
<keyword evidence="5 8" id="KW-0067">ATP-binding</keyword>
<evidence type="ECO:0000256" key="7">
    <source>
        <dbReference type="ARBA" id="ARBA00048478"/>
    </source>
</evidence>
<protein>
    <recommendedName>
        <fullName evidence="8">Cytidylate kinase</fullName>
        <shortName evidence="8">CK</shortName>
        <ecNumber evidence="8">2.7.4.25</ecNumber>
    </recommendedName>
    <alternativeName>
        <fullName evidence="8">Cytidine monophosphate kinase</fullName>
        <shortName evidence="8">CMP kinase</shortName>
    </alternativeName>
</protein>
<dbReference type="Proteomes" id="UP000019262">
    <property type="component" value="Chromosome"/>
</dbReference>
<evidence type="ECO:0000313" key="12">
    <source>
        <dbReference type="Proteomes" id="UP000019262"/>
    </source>
</evidence>
<comment type="similarity">
    <text evidence="1 8">Belongs to the cytidylate kinase family. Type 1 subfamily.</text>
</comment>
<evidence type="ECO:0000256" key="6">
    <source>
        <dbReference type="ARBA" id="ARBA00047615"/>
    </source>
</evidence>
<dbReference type="EC" id="2.7.4.25" evidence="8"/>
<evidence type="ECO:0000256" key="4">
    <source>
        <dbReference type="ARBA" id="ARBA00022777"/>
    </source>
</evidence>
<evidence type="ECO:0000313" key="10">
    <source>
        <dbReference type="EMBL" id="AHH08091.1"/>
    </source>
</evidence>
<dbReference type="GO" id="GO:0006220">
    <property type="term" value="P:pyrimidine nucleotide metabolic process"/>
    <property type="evidence" value="ECO:0007669"/>
    <property type="project" value="UniProtKB-UniRule"/>
</dbReference>
<dbReference type="InterPro" id="IPR027417">
    <property type="entry name" value="P-loop_NTPase"/>
</dbReference>
<dbReference type="NCBIfam" id="TIGR00017">
    <property type="entry name" value="cmk"/>
    <property type="match status" value="1"/>
</dbReference>
<evidence type="ECO:0000256" key="5">
    <source>
        <dbReference type="ARBA" id="ARBA00022840"/>
    </source>
</evidence>
<evidence type="ECO:0000256" key="3">
    <source>
        <dbReference type="ARBA" id="ARBA00022741"/>
    </source>
</evidence>
<organism evidence="10 12">
    <name type="scientific">Borrelia anserina BA2</name>
    <dbReference type="NCBI Taxonomy" id="1313293"/>
    <lineage>
        <taxon>Bacteria</taxon>
        <taxon>Pseudomonadati</taxon>
        <taxon>Spirochaetota</taxon>
        <taxon>Spirochaetia</taxon>
        <taxon>Spirochaetales</taxon>
        <taxon>Borreliaceae</taxon>
        <taxon>Borrelia</taxon>
    </lineage>
</organism>
<dbReference type="eggNOG" id="COG0283">
    <property type="taxonomic scope" value="Bacteria"/>
</dbReference>
<dbReference type="HAMAP" id="MF_00238">
    <property type="entry name" value="Cytidyl_kinase_type1"/>
    <property type="match status" value="1"/>
</dbReference>
<keyword evidence="2 8" id="KW-0808">Transferase</keyword>
<accession>W5SSS7</accession>
<evidence type="ECO:0000256" key="8">
    <source>
        <dbReference type="HAMAP-Rule" id="MF_00238"/>
    </source>
</evidence>
<dbReference type="Pfam" id="PF02224">
    <property type="entry name" value="Cytidylate_kin"/>
    <property type="match status" value="1"/>
</dbReference>
<keyword evidence="8" id="KW-0963">Cytoplasm</keyword>
<dbReference type="AlphaFoldDB" id="W5SSS7"/>
<dbReference type="GO" id="GO:0005524">
    <property type="term" value="F:ATP binding"/>
    <property type="evidence" value="ECO:0007669"/>
    <property type="project" value="UniProtKB-UniRule"/>
</dbReference>
<dbReference type="Gene3D" id="3.40.50.300">
    <property type="entry name" value="P-loop containing nucleotide triphosphate hydrolases"/>
    <property type="match status" value="1"/>
</dbReference>
<comment type="catalytic activity">
    <reaction evidence="7 8">
        <text>CMP + ATP = CDP + ADP</text>
        <dbReference type="Rhea" id="RHEA:11600"/>
        <dbReference type="ChEBI" id="CHEBI:30616"/>
        <dbReference type="ChEBI" id="CHEBI:58069"/>
        <dbReference type="ChEBI" id="CHEBI:60377"/>
        <dbReference type="ChEBI" id="CHEBI:456216"/>
        <dbReference type="EC" id="2.7.4.25"/>
    </reaction>
</comment>
<keyword evidence="4 8" id="KW-0418">Kinase</keyword>
<dbReference type="EMBL" id="CP005829">
    <property type="protein sequence ID" value="AHH08091.1"/>
    <property type="molecule type" value="Genomic_DNA"/>
</dbReference>
<dbReference type="InterPro" id="IPR011994">
    <property type="entry name" value="Cytidylate_kinase_dom"/>
</dbReference>
<proteinExistence type="inferred from homology"/>
<feature type="binding site" evidence="8">
    <location>
        <begin position="9"/>
        <end position="17"/>
    </location>
    <ligand>
        <name>ATP</name>
        <dbReference type="ChEBI" id="CHEBI:30616"/>
    </ligand>
</feature>
<sequence>MLMIIAIDGPSASGKSSVAKALGMRLGFKFISSGYLYRIITLIAQRFTLNEYDLLSENKILELISKNDIEFNGVDFLLNGINVTSHILNEKIDLQVSFYSSYIGVRNIVNKKLREIVKFKDDDYIIEGRDITTVVFPEASIRIYLDASVKVRALRRYDQRDNASTLNKLEQALERRDEIDQNREYGKLKLDKEVFYIDSSYKCLDDVCDVIMKTFNLKKK</sequence>
<comment type="subcellular location">
    <subcellularLocation>
        <location evidence="8">Cytoplasm</location>
    </subcellularLocation>
</comment>
<keyword evidence="3 8" id="KW-0547">Nucleotide-binding</keyword>
<reference evidence="10 12" key="1">
    <citation type="submission" date="2013-04" db="EMBL/GenBank/DDBJ databases">
        <title>Comparative Genomics of Relapsing Fever Spirochetes.</title>
        <authorList>
            <person name="Schwan T.G."/>
            <person name="Raffel S.J."/>
            <person name="Porcella S.F."/>
            <person name="Martens C.A."/>
            <person name="Bruno D.P."/>
            <person name="Rickefs S.M."/>
            <person name="Barbian K.B."/>
        </authorList>
    </citation>
    <scope>NUCLEOTIDE SEQUENCE [LARGE SCALE GENOMIC DNA]</scope>
    <source>
        <strain evidence="10 12">BA2</strain>
        <plasmid evidence="11">unnamed</plasmid>
    </source>
</reference>
<evidence type="ECO:0000256" key="1">
    <source>
        <dbReference type="ARBA" id="ARBA00009427"/>
    </source>
</evidence>
<gene>
    <name evidence="8" type="primary">cmk</name>
    <name evidence="10" type="ORF">BAN_0102200</name>
    <name evidence="11" type="ORF">BAN_0102201</name>
</gene>
<evidence type="ECO:0000256" key="2">
    <source>
        <dbReference type="ARBA" id="ARBA00022679"/>
    </source>
</evidence>
<dbReference type="InterPro" id="IPR003136">
    <property type="entry name" value="Cytidylate_kin"/>
</dbReference>
<evidence type="ECO:0000259" key="9">
    <source>
        <dbReference type="Pfam" id="PF02224"/>
    </source>
</evidence>
<dbReference type="GO" id="GO:0036431">
    <property type="term" value="F:dCMP kinase activity"/>
    <property type="evidence" value="ECO:0007669"/>
    <property type="project" value="InterPro"/>
</dbReference>
<dbReference type="PATRIC" id="fig|1313293.3.peg.128"/>
<name>W5SSS7_BORAN</name>
<dbReference type="HOGENOM" id="CLU_079959_0_2_12"/>
<evidence type="ECO:0000313" key="11">
    <source>
        <dbReference type="EMBL" id="AHH08902.1"/>
    </source>
</evidence>
<dbReference type="SUPFAM" id="SSF52540">
    <property type="entry name" value="P-loop containing nucleoside triphosphate hydrolases"/>
    <property type="match status" value="1"/>
</dbReference>